<keyword evidence="3" id="KW-1185">Reference proteome</keyword>
<dbReference type="RefSeq" id="WP_128466700.1">
    <property type="nucleotide sequence ID" value="NZ_CP035108.1"/>
</dbReference>
<accession>A0A3R5Y793</accession>
<evidence type="ECO:0000256" key="1">
    <source>
        <dbReference type="SAM" id="SignalP"/>
    </source>
</evidence>
<evidence type="ECO:0000313" key="2">
    <source>
        <dbReference type="EMBL" id="QAR33414.1"/>
    </source>
</evidence>
<proteinExistence type="predicted"/>
<dbReference type="AlphaFoldDB" id="A0A3R5Y793"/>
<name>A0A3R5Y793_9BACT</name>
<sequence>MKLINYLALILMFVFITFTGSFAAPIKIGTTVLEGKTTKGDEIRVEVTTVNNPKESPYSTENAWGTHKGSVKPRIIISSMKIIMNDEQQYIPMSTYMDLTEPKEIKLNIQDEQTIRIIIQGGIHEEDTGYIAEILYLGDILVSKSVRHTRFPNNIREDTMYKSMY</sequence>
<reference evidence="2 3" key="1">
    <citation type="submission" date="2019-01" db="EMBL/GenBank/DDBJ databases">
        <title>Geovibrio thiophilus DSM 11263, complete genome.</title>
        <authorList>
            <person name="Spring S."/>
            <person name="Bunk B."/>
            <person name="Sproer C."/>
        </authorList>
    </citation>
    <scope>NUCLEOTIDE SEQUENCE [LARGE SCALE GENOMIC DNA]</scope>
    <source>
        <strain evidence="2 3">DSM 11263</strain>
    </source>
</reference>
<organism evidence="2 3">
    <name type="scientific">Geovibrio thiophilus</name>
    <dbReference type="NCBI Taxonomy" id="139438"/>
    <lineage>
        <taxon>Bacteria</taxon>
        <taxon>Pseudomonadati</taxon>
        <taxon>Deferribacterota</taxon>
        <taxon>Deferribacteres</taxon>
        <taxon>Deferribacterales</taxon>
        <taxon>Geovibrionaceae</taxon>
        <taxon>Geovibrio</taxon>
    </lineage>
</organism>
<feature type="signal peptide" evidence="1">
    <location>
        <begin position="1"/>
        <end position="23"/>
    </location>
</feature>
<feature type="chain" id="PRO_5018790343" evidence="1">
    <location>
        <begin position="24"/>
        <end position="165"/>
    </location>
</feature>
<gene>
    <name evidence="2" type="ORF">EP073_08375</name>
</gene>
<protein>
    <submittedName>
        <fullName evidence="2">Uncharacterized protein</fullName>
    </submittedName>
</protein>
<evidence type="ECO:0000313" key="3">
    <source>
        <dbReference type="Proteomes" id="UP000287502"/>
    </source>
</evidence>
<dbReference type="KEGG" id="gtl:EP073_08375"/>
<dbReference type="EMBL" id="CP035108">
    <property type="protein sequence ID" value="QAR33414.1"/>
    <property type="molecule type" value="Genomic_DNA"/>
</dbReference>
<dbReference type="Proteomes" id="UP000287502">
    <property type="component" value="Chromosome"/>
</dbReference>
<keyword evidence="1" id="KW-0732">Signal</keyword>